<accession>A0ABW8YQ09</accession>
<keyword evidence="11" id="KW-1185">Reference proteome</keyword>
<proteinExistence type="inferred from homology"/>
<comment type="function">
    <text evidence="7">FliN is one of three proteins (FliG, FliN, FliM) that form the rotor-mounted switch complex (C ring), located at the base of the basal body. This complex interacts with the CheY and CheZ chemotaxis proteins, in addition to contacting components of the motor that determine the direction of flagellar rotation.</text>
</comment>
<evidence type="ECO:0000256" key="7">
    <source>
        <dbReference type="RuleBase" id="RU362074"/>
    </source>
</evidence>
<dbReference type="PRINTS" id="PR00956">
    <property type="entry name" value="FLGMOTORFLIN"/>
</dbReference>
<dbReference type="NCBIfam" id="TIGR02480">
    <property type="entry name" value="fliN"/>
    <property type="match status" value="1"/>
</dbReference>
<dbReference type="InterPro" id="IPR012826">
    <property type="entry name" value="FliN"/>
</dbReference>
<evidence type="ECO:0000256" key="3">
    <source>
        <dbReference type="ARBA" id="ARBA00022475"/>
    </source>
</evidence>
<gene>
    <name evidence="10" type="primary">fliN</name>
    <name evidence="10" type="ORF">ABS767_11230</name>
</gene>
<dbReference type="InterPro" id="IPR051469">
    <property type="entry name" value="FliN/MopA/SpaO"/>
</dbReference>
<keyword evidence="10" id="KW-0282">Flagellum</keyword>
<dbReference type="Gene3D" id="2.30.330.10">
    <property type="entry name" value="SpoA-like"/>
    <property type="match status" value="1"/>
</dbReference>
<dbReference type="Pfam" id="PF01052">
    <property type="entry name" value="FliMN_C"/>
    <property type="match status" value="1"/>
</dbReference>
<evidence type="ECO:0000256" key="4">
    <source>
        <dbReference type="ARBA" id="ARBA00022500"/>
    </source>
</evidence>
<evidence type="ECO:0000313" key="10">
    <source>
        <dbReference type="EMBL" id="MFL9841537.1"/>
    </source>
</evidence>
<comment type="caution">
    <text evidence="10">The sequence shown here is derived from an EMBL/GenBank/DDBJ whole genome shotgun (WGS) entry which is preliminary data.</text>
</comment>
<dbReference type="InterPro" id="IPR001172">
    <property type="entry name" value="FliN_T3SS_HrcQb"/>
</dbReference>
<keyword evidence="6 7" id="KW-0472">Membrane</keyword>
<evidence type="ECO:0000259" key="9">
    <source>
        <dbReference type="Pfam" id="PF01052"/>
    </source>
</evidence>
<keyword evidence="5 7" id="KW-0283">Flagellar rotation</keyword>
<keyword evidence="7" id="KW-0975">Bacterial flagellum</keyword>
<sequence length="119" mass="12725">MSENADPVPNQEIAPVADSEASPAFEEFGSDTPAVDPGRNGPLTAVNEVPVRVQAVLGRARVPVGELIRMKSGMVLELDRRVGEPVDVFVNNRLVARGEVMLVDHALGVTLTEIVRQDG</sequence>
<organism evidence="10 11">
    <name type="scientific">Sphingomonas plantiphila</name>
    <dbReference type="NCBI Taxonomy" id="3163295"/>
    <lineage>
        <taxon>Bacteria</taxon>
        <taxon>Pseudomonadati</taxon>
        <taxon>Pseudomonadota</taxon>
        <taxon>Alphaproteobacteria</taxon>
        <taxon>Sphingomonadales</taxon>
        <taxon>Sphingomonadaceae</taxon>
        <taxon>Sphingomonas</taxon>
    </lineage>
</organism>
<dbReference type="PANTHER" id="PTHR43484:SF1">
    <property type="entry name" value="FLAGELLAR MOTOR SWITCH PROTEIN FLIN"/>
    <property type="match status" value="1"/>
</dbReference>
<dbReference type="PANTHER" id="PTHR43484">
    <property type="match status" value="1"/>
</dbReference>
<evidence type="ECO:0000256" key="6">
    <source>
        <dbReference type="ARBA" id="ARBA00023136"/>
    </source>
</evidence>
<evidence type="ECO:0000256" key="8">
    <source>
        <dbReference type="SAM" id="MobiDB-lite"/>
    </source>
</evidence>
<dbReference type="Proteomes" id="UP001629244">
    <property type="component" value="Unassembled WGS sequence"/>
</dbReference>
<keyword evidence="10" id="KW-0969">Cilium</keyword>
<evidence type="ECO:0000256" key="5">
    <source>
        <dbReference type="ARBA" id="ARBA00022779"/>
    </source>
</evidence>
<comment type="similarity">
    <text evidence="1 7">Belongs to the FliN/MopA/SpaO family.</text>
</comment>
<feature type="domain" description="Flagellar motor switch protein FliN-like C-terminal" evidence="9">
    <location>
        <begin position="45"/>
        <end position="115"/>
    </location>
</feature>
<reference evidence="10 11" key="1">
    <citation type="submission" date="2024-06" db="EMBL/GenBank/DDBJ databases">
        <authorList>
            <person name="Kaempfer P."/>
            <person name="Viver T."/>
        </authorList>
    </citation>
    <scope>NUCLEOTIDE SEQUENCE [LARGE SCALE GENOMIC DNA]</scope>
    <source>
        <strain evidence="10 11">ST-64</strain>
    </source>
</reference>
<dbReference type="InterPro" id="IPR001543">
    <property type="entry name" value="FliN-like_C"/>
</dbReference>
<keyword evidence="3 7" id="KW-1003">Cell membrane</keyword>
<dbReference type="RefSeq" id="WP_408078433.1">
    <property type="nucleotide sequence ID" value="NZ_JBELQC010000001.1"/>
</dbReference>
<name>A0ABW8YQ09_9SPHN</name>
<dbReference type="EMBL" id="JBELQC010000001">
    <property type="protein sequence ID" value="MFL9841537.1"/>
    <property type="molecule type" value="Genomic_DNA"/>
</dbReference>
<feature type="region of interest" description="Disordered" evidence="8">
    <location>
        <begin position="1"/>
        <end position="43"/>
    </location>
</feature>
<comment type="subcellular location">
    <subcellularLocation>
        <location evidence="7">Cell membrane</location>
        <topology evidence="7">Peripheral membrane protein</topology>
        <orientation evidence="7">Cytoplasmic side</orientation>
    </subcellularLocation>
    <subcellularLocation>
        <location evidence="7">Bacterial flagellum basal body</location>
    </subcellularLocation>
</comment>
<evidence type="ECO:0000313" key="11">
    <source>
        <dbReference type="Proteomes" id="UP001629244"/>
    </source>
</evidence>
<dbReference type="InterPro" id="IPR036429">
    <property type="entry name" value="SpoA-like_sf"/>
</dbReference>
<protein>
    <recommendedName>
        <fullName evidence="2 7">Flagellar motor switch protein FliN</fullName>
    </recommendedName>
</protein>
<keyword evidence="4 7" id="KW-0145">Chemotaxis</keyword>
<evidence type="ECO:0000256" key="2">
    <source>
        <dbReference type="ARBA" id="ARBA00021897"/>
    </source>
</evidence>
<dbReference type="SUPFAM" id="SSF101801">
    <property type="entry name" value="Surface presentation of antigens (SPOA)"/>
    <property type="match status" value="1"/>
</dbReference>
<evidence type="ECO:0000256" key="1">
    <source>
        <dbReference type="ARBA" id="ARBA00009226"/>
    </source>
</evidence>
<keyword evidence="10" id="KW-0966">Cell projection</keyword>